<protein>
    <submittedName>
        <fullName evidence="2">Uncharacterized protein</fullName>
    </submittedName>
</protein>
<dbReference type="Proteomes" id="UP000231658">
    <property type="component" value="Unassembled WGS sequence"/>
</dbReference>
<dbReference type="EMBL" id="FLYE01000001">
    <property type="protein sequence ID" value="SCA54982.1"/>
    <property type="molecule type" value="Genomic_DNA"/>
</dbReference>
<feature type="region of interest" description="Disordered" evidence="1">
    <location>
        <begin position="35"/>
        <end position="55"/>
    </location>
</feature>
<evidence type="ECO:0000256" key="1">
    <source>
        <dbReference type="SAM" id="MobiDB-lite"/>
    </source>
</evidence>
<evidence type="ECO:0000313" key="3">
    <source>
        <dbReference type="Proteomes" id="UP000231658"/>
    </source>
</evidence>
<accession>A0A1C3RCN7</accession>
<feature type="compositionally biased region" description="Basic and acidic residues" evidence="1">
    <location>
        <begin position="35"/>
        <end position="46"/>
    </location>
</feature>
<reference evidence="2 3" key="1">
    <citation type="submission" date="2016-07" db="EMBL/GenBank/DDBJ databases">
        <authorList>
            <person name="Lefevre C.T."/>
        </authorList>
    </citation>
    <scope>NUCLEOTIDE SEQUENCE [LARGE SCALE GENOMIC DNA]</scope>
    <source>
        <strain evidence="2">PR1</strain>
    </source>
</reference>
<evidence type="ECO:0000313" key="2">
    <source>
        <dbReference type="EMBL" id="SCA54982.1"/>
    </source>
</evidence>
<sequence>MRELKRLRSLNPPCIREVGFLMQFMERKYNARSFERNEQLGPDGRRNHQPWGTRL</sequence>
<organism evidence="2 3">
    <name type="scientific">Candidatus Terasakiella magnetica</name>
    <dbReference type="NCBI Taxonomy" id="1867952"/>
    <lineage>
        <taxon>Bacteria</taxon>
        <taxon>Pseudomonadati</taxon>
        <taxon>Pseudomonadota</taxon>
        <taxon>Alphaproteobacteria</taxon>
        <taxon>Rhodospirillales</taxon>
        <taxon>Terasakiellaceae</taxon>
        <taxon>Terasakiella</taxon>
    </lineage>
</organism>
<keyword evidence="3" id="KW-1185">Reference proteome</keyword>
<name>A0A1C3RCN7_9PROT</name>
<gene>
    <name evidence="2" type="ORF">MTBPR1_10229</name>
</gene>
<dbReference type="AlphaFoldDB" id="A0A1C3RCN7"/>
<proteinExistence type="predicted"/>